<dbReference type="GO" id="GO:0003824">
    <property type="term" value="F:catalytic activity"/>
    <property type="evidence" value="ECO:0007669"/>
    <property type="project" value="InterPro"/>
</dbReference>
<gene>
    <name evidence="5" type="ORF">dsat_2899</name>
</gene>
<dbReference type="eggNOG" id="COG0537">
    <property type="taxonomic scope" value="Bacteria"/>
</dbReference>
<feature type="domain" description="HIT" evidence="4">
    <location>
        <begin position="7"/>
        <end position="114"/>
    </location>
</feature>
<comment type="caution">
    <text evidence="5">The sequence shown here is derived from an EMBL/GenBank/DDBJ whole genome shotgun (WGS) entry which is preliminary data.</text>
</comment>
<dbReference type="SUPFAM" id="SSF54197">
    <property type="entry name" value="HIT-like"/>
    <property type="match status" value="1"/>
</dbReference>
<evidence type="ECO:0000313" key="6">
    <source>
        <dbReference type="Proteomes" id="UP000014975"/>
    </source>
</evidence>
<protein>
    <submittedName>
        <fullName evidence="5">Histidine triad (HIT) protein</fullName>
    </submittedName>
</protein>
<dbReference type="OrthoDB" id="9784774at2"/>
<dbReference type="PRINTS" id="PR00332">
    <property type="entry name" value="HISTRIAD"/>
</dbReference>
<dbReference type="Pfam" id="PF01230">
    <property type="entry name" value="HIT"/>
    <property type="match status" value="1"/>
</dbReference>
<evidence type="ECO:0000313" key="5">
    <source>
        <dbReference type="EMBL" id="EPR34136.1"/>
    </source>
</evidence>
<name>S7TBY8_9BACT</name>
<dbReference type="RefSeq" id="WP_020886864.1">
    <property type="nucleotide sequence ID" value="NZ_ATHI01000015.1"/>
</dbReference>
<evidence type="ECO:0000256" key="3">
    <source>
        <dbReference type="PROSITE-ProRule" id="PRU00464"/>
    </source>
</evidence>
<evidence type="ECO:0000259" key="4">
    <source>
        <dbReference type="PROSITE" id="PS51084"/>
    </source>
</evidence>
<dbReference type="PATRIC" id="fig|1121439.3.peg.1416"/>
<proteinExistence type="predicted"/>
<feature type="short sequence motif" description="Histidine triad motif" evidence="2 3">
    <location>
        <begin position="99"/>
        <end position="103"/>
    </location>
</feature>
<accession>S7TBY8</accession>
<keyword evidence="6" id="KW-1185">Reference proteome</keyword>
<evidence type="ECO:0000256" key="2">
    <source>
        <dbReference type="PIRSR" id="PIRSR601310-3"/>
    </source>
</evidence>
<dbReference type="InterPro" id="IPR039384">
    <property type="entry name" value="HINT"/>
</dbReference>
<dbReference type="InterPro" id="IPR001310">
    <property type="entry name" value="Histidine_triad_HIT"/>
</dbReference>
<dbReference type="EMBL" id="ATHI01000015">
    <property type="protein sequence ID" value="EPR34136.1"/>
    <property type="molecule type" value="Genomic_DNA"/>
</dbReference>
<dbReference type="AlphaFoldDB" id="S7TBY8"/>
<dbReference type="Gene3D" id="3.30.428.10">
    <property type="entry name" value="HIT-like"/>
    <property type="match status" value="1"/>
</dbReference>
<dbReference type="Proteomes" id="UP000014975">
    <property type="component" value="Unassembled WGS sequence"/>
</dbReference>
<reference evidence="5 6" key="1">
    <citation type="journal article" date="2013" name="Genome Announc.">
        <title>Draft genome sequences for three mercury-methylating, sulfate-reducing bacteria.</title>
        <authorList>
            <person name="Brown S.D."/>
            <person name="Hurt R.A.Jr."/>
            <person name="Gilmour C.C."/>
            <person name="Elias D.A."/>
        </authorList>
    </citation>
    <scope>NUCLEOTIDE SEQUENCE [LARGE SCALE GENOMIC DNA]</scope>
    <source>
        <strain evidence="5 6">DSM 16529</strain>
    </source>
</reference>
<dbReference type="InterPro" id="IPR036265">
    <property type="entry name" value="HIT-like_sf"/>
</dbReference>
<dbReference type="CDD" id="cd01277">
    <property type="entry name" value="HINT_subgroup"/>
    <property type="match status" value="1"/>
</dbReference>
<dbReference type="PANTHER" id="PTHR46648">
    <property type="entry name" value="HIT FAMILY PROTEIN 1"/>
    <property type="match status" value="1"/>
</dbReference>
<evidence type="ECO:0000256" key="1">
    <source>
        <dbReference type="PIRSR" id="PIRSR601310-1"/>
    </source>
</evidence>
<dbReference type="InterPro" id="IPR011146">
    <property type="entry name" value="HIT-like"/>
</dbReference>
<feature type="active site" description="Tele-AMP-histidine intermediate" evidence="1">
    <location>
        <position position="101"/>
    </location>
</feature>
<dbReference type="PANTHER" id="PTHR46648:SF1">
    <property type="entry name" value="ADENOSINE 5'-MONOPHOSPHORAMIDASE HNT1"/>
    <property type="match status" value="1"/>
</dbReference>
<dbReference type="GO" id="GO:0009117">
    <property type="term" value="P:nucleotide metabolic process"/>
    <property type="evidence" value="ECO:0007669"/>
    <property type="project" value="TreeGrafter"/>
</dbReference>
<dbReference type="PROSITE" id="PS51084">
    <property type="entry name" value="HIT_2"/>
    <property type="match status" value="1"/>
</dbReference>
<dbReference type="STRING" id="1121439.dsat_2899"/>
<organism evidence="5 6">
    <name type="scientific">Alkalidesulfovibrio alkalitolerans DSM 16529</name>
    <dbReference type="NCBI Taxonomy" id="1121439"/>
    <lineage>
        <taxon>Bacteria</taxon>
        <taxon>Pseudomonadati</taxon>
        <taxon>Thermodesulfobacteriota</taxon>
        <taxon>Desulfovibrionia</taxon>
        <taxon>Desulfovibrionales</taxon>
        <taxon>Desulfovibrionaceae</taxon>
        <taxon>Alkalidesulfovibrio</taxon>
    </lineage>
</organism>
<sequence>MSQADCIFCKIVKGEIPCAKILETDTILAFLDIAPVSKGHALVIPKAHFPTILDVDPALGPDILAATARVGQALMDATGATGFNVGLNCNASAGQLVFHAHWHVIPRIEGDGLSLWPAGKYDSMEEMNRLAATIGARV</sequence>